<feature type="region of interest" description="Disordered" evidence="1">
    <location>
        <begin position="54"/>
        <end position="88"/>
    </location>
</feature>
<keyword evidence="3" id="KW-1185">Reference proteome</keyword>
<comment type="caution">
    <text evidence="2">The sequence shown here is derived from an EMBL/GenBank/DDBJ whole genome shotgun (WGS) entry which is preliminary data.</text>
</comment>
<protein>
    <recommendedName>
        <fullName evidence="4">BED-type domain-containing protein</fullName>
    </recommendedName>
</protein>
<dbReference type="AlphaFoldDB" id="A0A9P0NY11"/>
<evidence type="ECO:0000256" key="1">
    <source>
        <dbReference type="SAM" id="MobiDB-lite"/>
    </source>
</evidence>
<accession>A0A9P0NY11</accession>
<sequence length="193" mass="21919">MRGEASAALDFQTYPLLLFSFRNTIIKSEFEGMEISSVVFWEYWDEMESEPFQSSGSEYIVNEKVSESDDTEPEEESAGSVPPKGKRVKANKTNKIKDYFIIEQDPKSKKTTDKQGKCTLCVVKNTVLKMKNCGTSSIRRHLQAKHTRVYENIFGRSSPPKSEAEASASSNRRSTITNWLEKIADWSSTNTHL</sequence>
<feature type="compositionally biased region" description="Low complexity" evidence="1">
    <location>
        <begin position="156"/>
        <end position="173"/>
    </location>
</feature>
<dbReference type="OrthoDB" id="3542292at2759"/>
<evidence type="ECO:0000313" key="3">
    <source>
        <dbReference type="Proteomes" id="UP001152888"/>
    </source>
</evidence>
<evidence type="ECO:0000313" key="2">
    <source>
        <dbReference type="EMBL" id="CAH1958815.1"/>
    </source>
</evidence>
<organism evidence="2 3">
    <name type="scientific">Acanthoscelides obtectus</name>
    <name type="common">Bean weevil</name>
    <name type="synonym">Bruchus obtectus</name>
    <dbReference type="NCBI Taxonomy" id="200917"/>
    <lineage>
        <taxon>Eukaryota</taxon>
        <taxon>Metazoa</taxon>
        <taxon>Ecdysozoa</taxon>
        <taxon>Arthropoda</taxon>
        <taxon>Hexapoda</taxon>
        <taxon>Insecta</taxon>
        <taxon>Pterygota</taxon>
        <taxon>Neoptera</taxon>
        <taxon>Endopterygota</taxon>
        <taxon>Coleoptera</taxon>
        <taxon>Polyphaga</taxon>
        <taxon>Cucujiformia</taxon>
        <taxon>Chrysomeloidea</taxon>
        <taxon>Chrysomelidae</taxon>
        <taxon>Bruchinae</taxon>
        <taxon>Bruchini</taxon>
        <taxon>Acanthoscelides</taxon>
    </lineage>
</organism>
<feature type="compositionally biased region" description="Acidic residues" evidence="1">
    <location>
        <begin position="68"/>
        <end position="77"/>
    </location>
</feature>
<gene>
    <name evidence="2" type="ORF">ACAOBT_LOCUS2864</name>
</gene>
<evidence type="ECO:0008006" key="4">
    <source>
        <dbReference type="Google" id="ProtNLM"/>
    </source>
</evidence>
<proteinExistence type="predicted"/>
<dbReference type="EMBL" id="CAKOFQ010006679">
    <property type="protein sequence ID" value="CAH1958815.1"/>
    <property type="molecule type" value="Genomic_DNA"/>
</dbReference>
<feature type="region of interest" description="Disordered" evidence="1">
    <location>
        <begin position="154"/>
        <end position="173"/>
    </location>
</feature>
<dbReference type="Proteomes" id="UP001152888">
    <property type="component" value="Unassembled WGS sequence"/>
</dbReference>
<reference evidence="2" key="1">
    <citation type="submission" date="2022-03" db="EMBL/GenBank/DDBJ databases">
        <authorList>
            <person name="Sayadi A."/>
        </authorList>
    </citation>
    <scope>NUCLEOTIDE SEQUENCE</scope>
</reference>
<name>A0A9P0NY11_ACAOB</name>